<dbReference type="EMBL" id="CADILN010000007">
    <property type="protein sequence ID" value="CAB4051031.1"/>
    <property type="molecule type" value="Genomic_DNA"/>
</dbReference>
<gene>
    <name evidence="2" type="ORF">LMG9964_04699</name>
</gene>
<organism evidence="2 3">
    <name type="scientific">Paraburkholderia phenoliruptrix</name>
    <dbReference type="NCBI Taxonomy" id="252970"/>
    <lineage>
        <taxon>Bacteria</taxon>
        <taxon>Pseudomonadati</taxon>
        <taxon>Pseudomonadota</taxon>
        <taxon>Betaproteobacteria</taxon>
        <taxon>Burkholderiales</taxon>
        <taxon>Burkholderiaceae</taxon>
        <taxon>Paraburkholderia</taxon>
    </lineage>
</organism>
<dbReference type="InterPro" id="IPR025248">
    <property type="entry name" value="DUF4007"/>
</dbReference>
<name>A0A6J5KB87_9BURK</name>
<dbReference type="GeneID" id="27798790"/>
<evidence type="ECO:0000259" key="1">
    <source>
        <dbReference type="Pfam" id="PF13182"/>
    </source>
</evidence>
<dbReference type="RefSeq" id="WP_015004050.1">
    <property type="nucleotide sequence ID" value="NZ_CADILN010000007.1"/>
</dbReference>
<dbReference type="Pfam" id="PF13182">
    <property type="entry name" value="DUF4007"/>
    <property type="match status" value="1"/>
</dbReference>
<evidence type="ECO:0000313" key="2">
    <source>
        <dbReference type="EMBL" id="CAB4051031.1"/>
    </source>
</evidence>
<evidence type="ECO:0000313" key="3">
    <source>
        <dbReference type="Proteomes" id="UP000494102"/>
    </source>
</evidence>
<sequence length="302" mass="33426">MSLLPSERFSGHESFVCRFGWLPKAFKAVQSTPDLLRNDEAATNALGIGRNMVKSIQFWAEAAGIIQPDESGGHVPAPIGLRLLSATGWDPYLESLESLWLIHWQLSTNAALAAWNEVFGEGRLTRFDRQSLIEALKRRAESATRPLAASTIEQHAGIFLQTYFQEDRNSDDSSWCPLQDLGLLRASKIDGGRPVFSVDASTPVGLTLRVFGMALLEFVSRQSGSAYSADFGQVLKGAYSPGQVFRLDEYQLRLFIERLSEGPFEGALTFIDTADTQSVVLKPERIDASYWLRVPQKASTHA</sequence>
<accession>A0A6J5KB87</accession>
<protein>
    <recommendedName>
        <fullName evidence="1">DUF4007 domain-containing protein</fullName>
    </recommendedName>
</protein>
<feature type="domain" description="DUF4007" evidence="1">
    <location>
        <begin position="9"/>
        <end position="285"/>
    </location>
</feature>
<dbReference type="Proteomes" id="UP000494102">
    <property type="component" value="Unassembled WGS sequence"/>
</dbReference>
<reference evidence="2 3" key="1">
    <citation type="submission" date="2020-04" db="EMBL/GenBank/DDBJ databases">
        <authorList>
            <person name="De Canck E."/>
        </authorList>
    </citation>
    <scope>NUCLEOTIDE SEQUENCE [LARGE SCALE GENOMIC DNA]</scope>
    <source>
        <strain evidence="2 3">LMG 9964</strain>
    </source>
</reference>
<dbReference type="AlphaFoldDB" id="A0A6J5KB87"/>
<proteinExistence type="predicted"/>